<name>A0A0C5AEB4_9CAUD</name>
<dbReference type="InterPro" id="IPR012668">
    <property type="entry name" value="CHP02466"/>
</dbReference>
<dbReference type="GeneID" id="26516702"/>
<organism evidence="1 2">
    <name type="scientific">Cyanophage P-TIM40</name>
    <dbReference type="NCBI Taxonomy" id="1589733"/>
    <lineage>
        <taxon>Viruses</taxon>
        <taxon>Duplodnaviria</taxon>
        <taxon>Heunggongvirae</taxon>
        <taxon>Uroviricota</taxon>
        <taxon>Caudoviricetes</taxon>
        <taxon>Pantevenvirales</taxon>
        <taxon>Kyanoviridae</taxon>
        <taxon>Libanvirus</taxon>
        <taxon>Libanvirus ptim40</taxon>
    </lineage>
</organism>
<sequence length="205" mass="23522">MKINQLFPVIVPEFSYEGDLQEIKDALRSEKREQFNFPEGVETTCGNLHKNERFRPLVDWFEECLEEYRLANALQCERLDISLMWGNVAPAESGVGHPRHRHNMSLVSAVFYLTKGVATVFHDPVYPRVMDCMEVISDNLKVRGGPIEKISADAGKLILFPSWLVHESDRHFFDYDRMTISFNAFPAGKINPGPFDYPMANIKVL</sequence>
<reference evidence="1 2" key="1">
    <citation type="submission" date="2014-11" db="EMBL/GenBank/DDBJ databases">
        <authorList>
            <person name="Fedida A."/>
            <person name="Lindell D."/>
        </authorList>
    </citation>
    <scope>NUCLEOTIDE SEQUENCE [LARGE SCALE GENOMIC DNA]</scope>
</reference>
<accession>A0A0C5AEB4</accession>
<evidence type="ECO:0000313" key="1">
    <source>
        <dbReference type="EMBL" id="AJK27584.1"/>
    </source>
</evidence>
<evidence type="ECO:0000313" key="2">
    <source>
        <dbReference type="Proteomes" id="UP000032135"/>
    </source>
</evidence>
<protein>
    <submittedName>
        <fullName evidence="1">Uncharacterized protein</fullName>
    </submittedName>
</protein>
<dbReference type="OrthoDB" id="22159at10239"/>
<dbReference type="KEGG" id="vg:26516702"/>
<dbReference type="RefSeq" id="YP_009188232.1">
    <property type="nucleotide sequence ID" value="NC_028663.1"/>
</dbReference>
<dbReference type="Proteomes" id="UP000032135">
    <property type="component" value="Segment"/>
</dbReference>
<gene>
    <name evidence="1" type="ORF">PTIM40_157</name>
</gene>
<proteinExistence type="predicted"/>
<keyword evidence="2" id="KW-1185">Reference proteome</keyword>
<dbReference type="Gene3D" id="2.60.120.620">
    <property type="entry name" value="q2cbj1_9rhob like domain"/>
    <property type="match status" value="1"/>
</dbReference>
<dbReference type="Pfam" id="PF13759">
    <property type="entry name" value="2OG-FeII_Oxy_5"/>
    <property type="match status" value="1"/>
</dbReference>
<dbReference type="EMBL" id="KP211958">
    <property type="protein sequence ID" value="AJK27584.1"/>
    <property type="molecule type" value="Genomic_DNA"/>
</dbReference>